<feature type="signal peptide" evidence="1">
    <location>
        <begin position="1"/>
        <end position="48"/>
    </location>
</feature>
<keyword evidence="1" id="KW-0732">Signal</keyword>
<accession>A0AAD1N0Y0</accession>
<organism evidence="2 3">
    <name type="scientific">Mycolicibacterium monacense</name>
    <name type="common">Mycobacterium monacense</name>
    <dbReference type="NCBI Taxonomy" id="85693"/>
    <lineage>
        <taxon>Bacteria</taxon>
        <taxon>Bacillati</taxon>
        <taxon>Actinomycetota</taxon>
        <taxon>Actinomycetes</taxon>
        <taxon>Mycobacteriales</taxon>
        <taxon>Mycobacteriaceae</taxon>
        <taxon>Mycolicibacterium</taxon>
    </lineage>
</organism>
<reference evidence="2 3" key="1">
    <citation type="journal article" date="2019" name="Emerg. Microbes Infect.">
        <title>Comprehensive subspecies identification of 175 nontuberculous mycobacteria species based on 7547 genomic profiles.</title>
        <authorList>
            <person name="Matsumoto Y."/>
            <person name="Kinjo T."/>
            <person name="Motooka D."/>
            <person name="Nabeya D."/>
            <person name="Jung N."/>
            <person name="Uechi K."/>
            <person name="Horii T."/>
            <person name="Iida T."/>
            <person name="Fujita J."/>
            <person name="Nakamura S."/>
        </authorList>
    </citation>
    <scope>NUCLEOTIDE SEQUENCE [LARGE SCALE GENOMIC DNA]</scope>
    <source>
        <strain evidence="2 3">JCM 15658</strain>
    </source>
</reference>
<evidence type="ECO:0000313" key="2">
    <source>
        <dbReference type="EMBL" id="BBZ63174.1"/>
    </source>
</evidence>
<evidence type="ECO:0000313" key="3">
    <source>
        <dbReference type="Proteomes" id="UP000466039"/>
    </source>
</evidence>
<evidence type="ECO:0008006" key="4">
    <source>
        <dbReference type="Google" id="ProtNLM"/>
    </source>
</evidence>
<dbReference type="EMBL" id="AP022617">
    <property type="protein sequence ID" value="BBZ63174.1"/>
    <property type="molecule type" value="Genomic_DNA"/>
</dbReference>
<sequence>MISRQARRRAIPARPPPVGSTITDMIRACLVLSMAAALTVAGTAAAHAQPVPPCTFTLSAPSVVQNADGAVVAATVTPLECGWGAEPNYSVACLQLSGNSGPTTCTQSRGRDAARILYAPHIPGAGYTATGRGCGRWVGQPPAHLCQHLGPQNATL</sequence>
<evidence type="ECO:0000256" key="1">
    <source>
        <dbReference type="SAM" id="SignalP"/>
    </source>
</evidence>
<name>A0AAD1N0Y0_MYCMB</name>
<feature type="chain" id="PRO_5042269180" description="Secreted protein" evidence="1">
    <location>
        <begin position="49"/>
        <end position="156"/>
    </location>
</feature>
<dbReference type="AlphaFoldDB" id="A0AAD1N0Y0"/>
<dbReference type="Proteomes" id="UP000466039">
    <property type="component" value="Chromosome"/>
</dbReference>
<proteinExistence type="predicted"/>
<keyword evidence="3" id="KW-1185">Reference proteome</keyword>
<protein>
    <recommendedName>
        <fullName evidence="4">Secreted protein</fullName>
    </recommendedName>
</protein>
<gene>
    <name evidence="2" type="ORF">MMON_44750</name>
</gene>